<evidence type="ECO:0000256" key="17">
    <source>
        <dbReference type="HAMAP-Rule" id="MF_01965"/>
    </source>
</evidence>
<comment type="cofactor">
    <cofactor evidence="17">
        <name>Mg(2+)</name>
        <dbReference type="ChEBI" id="CHEBI:18420"/>
    </cofactor>
</comment>
<keyword evidence="10 17" id="KW-0520">NAD</keyword>
<feature type="binding site" evidence="17">
    <location>
        <position position="419"/>
    </location>
    <ligand>
        <name>AMP</name>
        <dbReference type="ChEBI" id="CHEBI:456215"/>
    </ligand>
</feature>
<evidence type="ECO:0000259" key="21">
    <source>
        <dbReference type="PROSITE" id="PS51385"/>
    </source>
</evidence>
<dbReference type="InterPro" id="IPR000631">
    <property type="entry name" value="CARKD"/>
</dbReference>
<evidence type="ECO:0000256" key="12">
    <source>
        <dbReference type="ARBA" id="ARBA00023239"/>
    </source>
</evidence>
<keyword evidence="12 17" id="KW-0456">Lyase</keyword>
<keyword evidence="7 17" id="KW-0067">ATP-binding</keyword>
<accession>A0ABQ6BRU2</accession>
<feature type="binding site" evidence="18">
    <location>
        <position position="150"/>
    </location>
    <ligand>
        <name>K(+)</name>
        <dbReference type="ChEBI" id="CHEBI:29103"/>
    </ligand>
</feature>
<comment type="catalytic activity">
    <reaction evidence="15 17 19">
        <text>(6S)-NADHX + ADP = AMP + phosphate + NADH + H(+)</text>
        <dbReference type="Rhea" id="RHEA:32223"/>
        <dbReference type="ChEBI" id="CHEBI:15378"/>
        <dbReference type="ChEBI" id="CHEBI:43474"/>
        <dbReference type="ChEBI" id="CHEBI:57945"/>
        <dbReference type="ChEBI" id="CHEBI:64074"/>
        <dbReference type="ChEBI" id="CHEBI:456215"/>
        <dbReference type="ChEBI" id="CHEBI:456216"/>
        <dbReference type="EC" id="4.2.1.136"/>
    </reaction>
</comment>
<keyword evidence="6 17" id="KW-0547">Nucleotide-binding</keyword>
<comment type="similarity">
    <text evidence="18">Belongs to the NnrE/AIBP family.</text>
</comment>
<comment type="caution">
    <text evidence="18">Lacks conserved residue(s) required for the propagation of feature annotation.</text>
</comment>
<evidence type="ECO:0000256" key="15">
    <source>
        <dbReference type="ARBA" id="ARBA00048238"/>
    </source>
</evidence>
<dbReference type="PANTHER" id="PTHR12592:SF0">
    <property type="entry name" value="ATP-DEPENDENT (S)-NAD(P)H-HYDRATE DEHYDRATASE"/>
    <property type="match status" value="1"/>
</dbReference>
<reference evidence="23" key="1">
    <citation type="journal article" date="2019" name="Int. J. Syst. Evol. Microbiol.">
        <title>The Global Catalogue of Microorganisms (GCM) 10K type strain sequencing project: providing services to taxonomists for standard genome sequencing and annotation.</title>
        <authorList>
            <consortium name="The Broad Institute Genomics Platform"/>
            <consortium name="The Broad Institute Genome Sequencing Center for Infectious Disease"/>
            <person name="Wu L."/>
            <person name="Ma J."/>
        </authorList>
    </citation>
    <scope>NUCLEOTIDE SEQUENCE [LARGE SCALE GENOMIC DNA]</scope>
    <source>
        <strain evidence="23">NBRC 104970</strain>
    </source>
</reference>
<comment type="similarity">
    <text evidence="4 19">In the C-terminal section; belongs to the NnrD/CARKD family.</text>
</comment>
<evidence type="ECO:0000256" key="14">
    <source>
        <dbReference type="ARBA" id="ARBA00025153"/>
    </source>
</evidence>
<feature type="binding site" evidence="18">
    <location>
        <position position="147"/>
    </location>
    <ligand>
        <name>(6S)-NADPHX</name>
        <dbReference type="ChEBI" id="CHEBI:64076"/>
    </ligand>
</feature>
<evidence type="ECO:0000256" key="2">
    <source>
        <dbReference type="ARBA" id="ARBA00000909"/>
    </source>
</evidence>
<keyword evidence="11 18" id="KW-0413">Isomerase</keyword>
<comment type="subunit">
    <text evidence="17">Homotetramer.</text>
</comment>
<dbReference type="CDD" id="cd01171">
    <property type="entry name" value="YXKO-related"/>
    <property type="match status" value="1"/>
</dbReference>
<name>A0ABQ6BRU2_9NEIS</name>
<comment type="catalytic activity">
    <reaction evidence="16 17 19">
        <text>(6S)-NADPHX + ADP = AMP + phosphate + NADPH + H(+)</text>
        <dbReference type="Rhea" id="RHEA:32235"/>
        <dbReference type="ChEBI" id="CHEBI:15378"/>
        <dbReference type="ChEBI" id="CHEBI:43474"/>
        <dbReference type="ChEBI" id="CHEBI:57783"/>
        <dbReference type="ChEBI" id="CHEBI:64076"/>
        <dbReference type="ChEBI" id="CHEBI:456215"/>
        <dbReference type="ChEBI" id="CHEBI:456216"/>
        <dbReference type="EC" id="4.2.1.136"/>
    </reaction>
</comment>
<evidence type="ECO:0000256" key="8">
    <source>
        <dbReference type="ARBA" id="ARBA00022857"/>
    </source>
</evidence>
<feature type="binding site" evidence="17">
    <location>
        <position position="300"/>
    </location>
    <ligand>
        <name>(6S)-NADPHX</name>
        <dbReference type="ChEBI" id="CHEBI:64076"/>
    </ligand>
</feature>
<dbReference type="Gene3D" id="3.40.1190.20">
    <property type="match status" value="1"/>
</dbReference>
<feature type="binding site" evidence="18">
    <location>
        <position position="54"/>
    </location>
    <ligand>
        <name>K(+)</name>
        <dbReference type="ChEBI" id="CHEBI:29103"/>
    </ligand>
</feature>
<keyword evidence="8 17" id="KW-0521">NADP</keyword>
<feature type="binding site" evidence="17">
    <location>
        <position position="353"/>
    </location>
    <ligand>
        <name>(6S)-NADPHX</name>
        <dbReference type="ChEBI" id="CHEBI:64076"/>
    </ligand>
</feature>
<comment type="similarity">
    <text evidence="3 19">In the N-terminal section; belongs to the NnrE/AIBP family.</text>
</comment>
<dbReference type="PROSITE" id="PS51383">
    <property type="entry name" value="YJEF_C_3"/>
    <property type="match status" value="1"/>
</dbReference>
<organism evidence="22 23">
    <name type="scientific">Chitiniphilus shinanonensis</name>
    <dbReference type="NCBI Taxonomy" id="553088"/>
    <lineage>
        <taxon>Bacteria</taxon>
        <taxon>Pseudomonadati</taxon>
        <taxon>Pseudomonadota</taxon>
        <taxon>Betaproteobacteria</taxon>
        <taxon>Neisseriales</taxon>
        <taxon>Chitinibacteraceae</taxon>
        <taxon>Chitiniphilus</taxon>
    </lineage>
</organism>
<dbReference type="EC" id="5.1.99.6" evidence="19"/>
<dbReference type="InterPro" id="IPR029056">
    <property type="entry name" value="Ribokinase-like"/>
</dbReference>
<comment type="function">
    <text evidence="14 19">Bifunctional enzyme that catalyzes the epimerization of the S- and R-forms of NAD(P)HX and the dehydration of the S-form of NAD(P)HX at the expense of ADP, which is converted to AMP. This allows the repair of both epimers of NAD(P)HX, a damaged form of NAD(P)H that is a result of enzymatic or heat-dependent hydration.</text>
</comment>
<gene>
    <name evidence="18" type="primary">nnrE</name>
    <name evidence="17" type="synonym">nnrD</name>
    <name evidence="22" type="ORF">GCM10007860_10810</name>
</gene>
<keyword evidence="13" id="KW-0511">Multifunctional enzyme</keyword>
<dbReference type="PROSITE" id="PS01050">
    <property type="entry name" value="YJEF_C_2"/>
    <property type="match status" value="1"/>
</dbReference>
<comment type="function">
    <text evidence="18">Catalyzes the epimerization of the S- and R-forms of NAD(P)HX, a damaged form of NAD(P)H that is a result of enzymatic or heat-dependent hydration. This is a prerequisite for the S-specific NAD(P)H-hydrate dehydratase to allow the repair of both epimers of NAD(P)HX.</text>
</comment>
<comment type="catalytic activity">
    <reaction evidence="1 18 19">
        <text>(6R)-NADHX = (6S)-NADHX</text>
        <dbReference type="Rhea" id="RHEA:32215"/>
        <dbReference type="ChEBI" id="CHEBI:64074"/>
        <dbReference type="ChEBI" id="CHEBI:64075"/>
        <dbReference type="EC" id="5.1.99.6"/>
    </reaction>
</comment>
<feature type="domain" description="YjeF N-terminal" evidence="21">
    <location>
        <begin position="10"/>
        <end position="204"/>
    </location>
</feature>
<dbReference type="Pfam" id="PF03853">
    <property type="entry name" value="YjeF_N"/>
    <property type="match status" value="1"/>
</dbReference>
<feature type="binding site" evidence="17">
    <location>
        <begin position="390"/>
        <end position="394"/>
    </location>
    <ligand>
        <name>AMP</name>
        <dbReference type="ChEBI" id="CHEBI:456215"/>
    </ligand>
</feature>
<dbReference type="Pfam" id="PF01256">
    <property type="entry name" value="Carb_kinase"/>
    <property type="match status" value="1"/>
</dbReference>
<evidence type="ECO:0000256" key="11">
    <source>
        <dbReference type="ARBA" id="ARBA00023235"/>
    </source>
</evidence>
<dbReference type="InterPro" id="IPR030677">
    <property type="entry name" value="Nnr"/>
</dbReference>
<evidence type="ECO:0000256" key="16">
    <source>
        <dbReference type="ARBA" id="ARBA00049209"/>
    </source>
</evidence>
<dbReference type="InterPro" id="IPR004443">
    <property type="entry name" value="YjeF_N_dom"/>
</dbReference>
<keyword evidence="9 18" id="KW-0630">Potassium</keyword>
<evidence type="ECO:0000313" key="23">
    <source>
        <dbReference type="Proteomes" id="UP001156836"/>
    </source>
</evidence>
<dbReference type="InterPro" id="IPR036652">
    <property type="entry name" value="YjeF_N_dom_sf"/>
</dbReference>
<evidence type="ECO:0000256" key="10">
    <source>
        <dbReference type="ARBA" id="ARBA00023027"/>
    </source>
</evidence>
<dbReference type="NCBIfam" id="TIGR00196">
    <property type="entry name" value="yjeF_cterm"/>
    <property type="match status" value="1"/>
</dbReference>
<feature type="binding site" evidence="18">
    <location>
        <position position="114"/>
    </location>
    <ligand>
        <name>K(+)</name>
        <dbReference type="ChEBI" id="CHEBI:29103"/>
    </ligand>
</feature>
<evidence type="ECO:0000313" key="22">
    <source>
        <dbReference type="EMBL" id="GLS03935.1"/>
    </source>
</evidence>
<evidence type="ECO:0000259" key="20">
    <source>
        <dbReference type="PROSITE" id="PS51383"/>
    </source>
</evidence>
<dbReference type="Gene3D" id="3.40.50.10260">
    <property type="entry name" value="YjeF N-terminal domain"/>
    <property type="match status" value="1"/>
</dbReference>
<evidence type="ECO:0000256" key="18">
    <source>
        <dbReference type="HAMAP-Rule" id="MF_01966"/>
    </source>
</evidence>
<comment type="cofactor">
    <cofactor evidence="18 19">
        <name>K(+)</name>
        <dbReference type="ChEBI" id="CHEBI:29103"/>
    </cofactor>
    <text evidence="18 19">Binds 1 potassium ion per subunit.</text>
</comment>
<dbReference type="EC" id="4.2.1.136" evidence="19"/>
<comment type="similarity">
    <text evidence="17">Belongs to the NnrD/CARKD family.</text>
</comment>
<evidence type="ECO:0000256" key="13">
    <source>
        <dbReference type="ARBA" id="ARBA00023268"/>
    </source>
</evidence>
<feature type="binding site" evidence="17">
    <location>
        <position position="245"/>
    </location>
    <ligand>
        <name>(6S)-NADPHX</name>
        <dbReference type="ChEBI" id="CHEBI:64076"/>
    </ligand>
</feature>
<dbReference type="SUPFAM" id="SSF53613">
    <property type="entry name" value="Ribokinase-like"/>
    <property type="match status" value="1"/>
</dbReference>
<dbReference type="PANTHER" id="PTHR12592">
    <property type="entry name" value="ATP-DEPENDENT (S)-NAD(P)H-HYDRATE DEHYDRATASE FAMILY MEMBER"/>
    <property type="match status" value="1"/>
</dbReference>
<dbReference type="PROSITE" id="PS51385">
    <property type="entry name" value="YJEF_N"/>
    <property type="match status" value="1"/>
</dbReference>
<evidence type="ECO:0000256" key="4">
    <source>
        <dbReference type="ARBA" id="ARBA00009524"/>
    </source>
</evidence>
<dbReference type="EMBL" id="BSOZ01000011">
    <property type="protein sequence ID" value="GLS03935.1"/>
    <property type="molecule type" value="Genomic_DNA"/>
</dbReference>
<evidence type="ECO:0000256" key="1">
    <source>
        <dbReference type="ARBA" id="ARBA00000013"/>
    </source>
</evidence>
<evidence type="ECO:0000256" key="6">
    <source>
        <dbReference type="ARBA" id="ARBA00022741"/>
    </source>
</evidence>
<dbReference type="SUPFAM" id="SSF64153">
    <property type="entry name" value="YjeF N-terminal domain-like"/>
    <property type="match status" value="1"/>
</dbReference>
<sequence length="484" mass="50089">MTPLYFSSTLRRIEQENSGAIPSLMQRAGHAAAQWIQSNFERQPIAVVVGPGNNGGDALVCARYLIDAGWQVCVHAFPSRRLSEENRVARQAILDTDGTLLEHPPTTVDGLIVDGLFGIGQPSVGSTEASDWITAINRHQGPIIALDLPSGLNGDSGVANAAAVHATHTLSFLGDKPGLHTAQGLDHAGSVSTFDLGLPLIEVYSADAWLIDELPDSLQSRPHDSHKGTYGSVGVLGGAQGMTGAALLAGRAALYSGAGKVYVGLLDPTLSVDPMQPELMLHSPDRFPALSLDVLAIGPGLGTSEQGSNALAWALELEIPLVIDADGLNLIAADTALKQALAARQMPTVLTPHPAEAARLLGITTSDVQSDRLGTAMQLANQFQCAVLLKGAGTICAAPGSVPSLNGSGNGALASGGQGDVLTGVIAALVAQGTPELVAAQLAAYAHGAAADAWRRQHIQGSGLTASETIPLLREQLNRISRRK</sequence>
<evidence type="ECO:0000256" key="5">
    <source>
        <dbReference type="ARBA" id="ARBA00022723"/>
    </source>
</evidence>
<dbReference type="Proteomes" id="UP001156836">
    <property type="component" value="Unassembled WGS sequence"/>
</dbReference>
<comment type="function">
    <text evidence="17">Catalyzes the dehydration of the S-form of NAD(P)HX at the expense of ADP, which is converted to AMP. Together with NAD(P)HX epimerase, which catalyzes the epimerization of the S- and R-forms, the enzyme allows the repair of both epimers of NAD(P)HX, a damaged form of NAD(P)H that is a result of enzymatic or heat-dependent hydration.</text>
</comment>
<dbReference type="HAMAP" id="MF_01965">
    <property type="entry name" value="NADHX_dehydratase"/>
    <property type="match status" value="1"/>
</dbReference>
<comment type="catalytic activity">
    <reaction evidence="2 18 19">
        <text>(6R)-NADPHX = (6S)-NADPHX</text>
        <dbReference type="Rhea" id="RHEA:32227"/>
        <dbReference type="ChEBI" id="CHEBI:64076"/>
        <dbReference type="ChEBI" id="CHEBI:64077"/>
        <dbReference type="EC" id="5.1.99.6"/>
    </reaction>
</comment>
<keyword evidence="5 18" id="KW-0479">Metal-binding</keyword>
<dbReference type="PIRSF" id="PIRSF017184">
    <property type="entry name" value="Nnr"/>
    <property type="match status" value="1"/>
</dbReference>
<feature type="binding site" evidence="18">
    <location>
        <begin position="53"/>
        <end position="57"/>
    </location>
    <ligand>
        <name>(6S)-NADPHX</name>
        <dbReference type="ChEBI" id="CHEBI:64076"/>
    </ligand>
</feature>
<dbReference type="HAMAP" id="MF_01966">
    <property type="entry name" value="NADHX_epimerase"/>
    <property type="match status" value="1"/>
</dbReference>
<proteinExistence type="inferred from homology"/>
<evidence type="ECO:0000256" key="3">
    <source>
        <dbReference type="ARBA" id="ARBA00006001"/>
    </source>
</evidence>
<dbReference type="NCBIfam" id="TIGR00197">
    <property type="entry name" value="yjeF_nterm"/>
    <property type="match status" value="1"/>
</dbReference>
<comment type="caution">
    <text evidence="22">The sequence shown here is derived from an EMBL/GenBank/DDBJ whole genome shotgun (WGS) entry which is preliminary data.</text>
</comment>
<evidence type="ECO:0000256" key="19">
    <source>
        <dbReference type="PIRNR" id="PIRNR017184"/>
    </source>
</evidence>
<evidence type="ECO:0000256" key="7">
    <source>
        <dbReference type="ARBA" id="ARBA00022840"/>
    </source>
</evidence>
<keyword evidence="23" id="KW-1185">Reference proteome</keyword>
<feature type="domain" description="YjeF C-terminal" evidence="20">
    <location>
        <begin position="210"/>
        <end position="480"/>
    </location>
</feature>
<dbReference type="InterPro" id="IPR017953">
    <property type="entry name" value="Carbohydrate_kinase_pred_CS"/>
</dbReference>
<dbReference type="RefSeq" id="WP_026262780.1">
    <property type="nucleotide sequence ID" value="NZ_BSOZ01000011.1"/>
</dbReference>
<feature type="binding site" evidence="17">
    <location>
        <position position="420"/>
    </location>
    <ligand>
        <name>(6S)-NADPHX</name>
        <dbReference type="ChEBI" id="CHEBI:64076"/>
    </ligand>
</feature>
<evidence type="ECO:0000256" key="9">
    <source>
        <dbReference type="ARBA" id="ARBA00022958"/>
    </source>
</evidence>
<protein>
    <recommendedName>
        <fullName evidence="19">Bifunctional NAD(P)H-hydrate repair enzyme</fullName>
    </recommendedName>
    <alternativeName>
        <fullName evidence="19">Nicotinamide nucleotide repair protein</fullName>
    </alternativeName>
    <domain>
        <recommendedName>
            <fullName evidence="19">ADP-dependent (S)-NAD(P)H-hydrate dehydratase</fullName>
            <ecNumber evidence="19">4.2.1.136</ecNumber>
        </recommendedName>
        <alternativeName>
            <fullName evidence="19">ADP-dependent NAD(P)HX dehydratase</fullName>
        </alternativeName>
    </domain>
    <domain>
        <recommendedName>
            <fullName evidence="19">NAD(P)H-hydrate epimerase</fullName>
            <ecNumber evidence="19">5.1.99.6</ecNumber>
        </recommendedName>
    </domain>
</protein>